<accession>A0A944MC75</accession>
<proteinExistence type="predicted"/>
<dbReference type="EMBL" id="JAHHGM010000007">
    <property type="protein sequence ID" value="MBT2989228.1"/>
    <property type="molecule type" value="Genomic_DNA"/>
</dbReference>
<comment type="caution">
    <text evidence="1">The sequence shown here is derived from an EMBL/GenBank/DDBJ whole genome shotgun (WGS) entry which is preliminary data.</text>
</comment>
<evidence type="ECO:0000313" key="1">
    <source>
        <dbReference type="EMBL" id="MBT2989228.1"/>
    </source>
</evidence>
<protein>
    <submittedName>
        <fullName evidence="1">DUF1007 family protein</fullName>
    </submittedName>
</protein>
<sequence>MAVLTIAMCFAPGTQAHPHHWIDVFTEWQFNPKGLISGVKLRWLFDDYYSVLLLDDTTATGKDLQVVLEKTLRNIGRHRYFLQIEQQGVKAEFGDAKHARIGVWDHRIEIEFSLALKAPFDPRQSDIVFRIAEPTYYFEMLHAEESPAIVLRDAPPACRYRLEPPKPDAALVAYAASLGINESGGDGLGIQFAETVTIRCE</sequence>
<dbReference type="InterPro" id="IPR010412">
    <property type="entry name" value="DUF1007"/>
</dbReference>
<dbReference type="AlphaFoldDB" id="A0A944MC75"/>
<dbReference type="Proteomes" id="UP000770889">
    <property type="component" value="Unassembled WGS sequence"/>
</dbReference>
<reference evidence="1 2" key="1">
    <citation type="submission" date="2021-05" db="EMBL/GenBank/DDBJ databases">
        <title>Genetic and Functional Diversity in Clade A Lucinid endosymbionts from the Bahamas.</title>
        <authorList>
            <person name="Giani N.M."/>
            <person name="Engel A.S."/>
            <person name="Campbell B.J."/>
        </authorList>
    </citation>
    <scope>NUCLEOTIDE SEQUENCE [LARGE SCALE GENOMIC DNA]</scope>
    <source>
        <strain evidence="1">LUC16012Gg_MoonRockCtena</strain>
    </source>
</reference>
<dbReference type="Pfam" id="PF06226">
    <property type="entry name" value="DUF1007"/>
    <property type="match status" value="1"/>
</dbReference>
<evidence type="ECO:0000313" key="2">
    <source>
        <dbReference type="Proteomes" id="UP000770889"/>
    </source>
</evidence>
<name>A0A944MC75_9GAMM</name>
<organism evidence="1 2">
    <name type="scientific">Candidatus Thiodiazotropha taylori</name>
    <dbReference type="NCBI Taxonomy" id="2792791"/>
    <lineage>
        <taxon>Bacteria</taxon>
        <taxon>Pseudomonadati</taxon>
        <taxon>Pseudomonadota</taxon>
        <taxon>Gammaproteobacteria</taxon>
        <taxon>Chromatiales</taxon>
        <taxon>Sedimenticolaceae</taxon>
        <taxon>Candidatus Thiodiazotropha</taxon>
    </lineage>
</organism>
<gene>
    <name evidence="1" type="ORF">KME65_09710</name>
</gene>